<protein>
    <submittedName>
        <fullName evidence="3">Arsenate reductase ArsC</fullName>
    </submittedName>
</protein>
<keyword evidence="4" id="KW-1185">Reference proteome</keyword>
<evidence type="ECO:0000313" key="4">
    <source>
        <dbReference type="Proteomes" id="UP000541109"/>
    </source>
</evidence>
<accession>A0A839AE84</accession>
<dbReference type="PANTHER" id="PTHR43428:SF1">
    <property type="entry name" value="ARSENATE REDUCTASE"/>
    <property type="match status" value="1"/>
</dbReference>
<keyword evidence="1" id="KW-0059">Arsenical resistance</keyword>
<dbReference type="Gene3D" id="3.40.50.2300">
    <property type="match status" value="1"/>
</dbReference>
<gene>
    <name evidence="3" type="ORF">H2509_08790</name>
</gene>
<evidence type="ECO:0000313" key="3">
    <source>
        <dbReference type="EMBL" id="MBA5777222.1"/>
    </source>
</evidence>
<dbReference type="InterPro" id="IPR036196">
    <property type="entry name" value="Ptyr_pPase_sf"/>
</dbReference>
<dbReference type="PANTHER" id="PTHR43428">
    <property type="entry name" value="ARSENATE REDUCTASE"/>
    <property type="match status" value="1"/>
</dbReference>
<dbReference type="InterPro" id="IPR023485">
    <property type="entry name" value="Ptyr_pPase"/>
</dbReference>
<name>A0A839AE84_9HYPH</name>
<dbReference type="RefSeq" id="WP_182164408.1">
    <property type="nucleotide sequence ID" value="NZ_JACFXV010000048.1"/>
</dbReference>
<dbReference type="SUPFAM" id="SSF52788">
    <property type="entry name" value="Phosphotyrosine protein phosphatases I"/>
    <property type="match status" value="1"/>
</dbReference>
<comment type="caution">
    <text evidence="3">The sequence shown here is derived from an EMBL/GenBank/DDBJ whole genome shotgun (WGS) entry which is preliminary data.</text>
</comment>
<dbReference type="Proteomes" id="UP000541109">
    <property type="component" value="Unassembled WGS sequence"/>
</dbReference>
<reference evidence="3 4" key="1">
    <citation type="submission" date="2020-07" db="EMBL/GenBank/DDBJ databases">
        <title>Stappia sp., F7233, whole genome shotgun sequencing project.</title>
        <authorList>
            <person name="Jiang S."/>
            <person name="Liu Z.W."/>
            <person name="Du Z.J."/>
        </authorList>
    </citation>
    <scope>NUCLEOTIDE SEQUENCE [LARGE SCALE GENOMIC DNA]</scope>
    <source>
        <strain evidence="3 4">F7233</strain>
    </source>
</reference>
<feature type="domain" description="Phosphotyrosine protein phosphatase I" evidence="2">
    <location>
        <begin position="5"/>
        <end position="142"/>
    </location>
</feature>
<organism evidence="3 4">
    <name type="scientific">Stappia albiluteola</name>
    <dbReference type="NCBI Taxonomy" id="2758565"/>
    <lineage>
        <taxon>Bacteria</taxon>
        <taxon>Pseudomonadati</taxon>
        <taxon>Pseudomonadota</taxon>
        <taxon>Alphaproteobacteria</taxon>
        <taxon>Hyphomicrobiales</taxon>
        <taxon>Stappiaceae</taxon>
        <taxon>Stappia</taxon>
    </lineage>
</organism>
<dbReference type="GO" id="GO:0046685">
    <property type="term" value="P:response to arsenic-containing substance"/>
    <property type="evidence" value="ECO:0007669"/>
    <property type="project" value="UniProtKB-KW"/>
</dbReference>
<sequence>MPDTTSVLFLCTANSARSILAEAILNRLGEGRFIAFSAGSRPRGEVNPDALACLRRKGHDVAGLSSKGWEVFAGADAPKMDLIVTVCDTAAGEACPIWPGHPLQVHWGIPDPAGADGAEGGEAAFDLAYGRLDRRIRAFLEIAAHAGDLGEPAIKRALQAIGEMED</sequence>
<dbReference type="SMART" id="SM00226">
    <property type="entry name" value="LMWPc"/>
    <property type="match status" value="1"/>
</dbReference>
<proteinExistence type="predicted"/>
<dbReference type="Pfam" id="PF01451">
    <property type="entry name" value="LMWPc"/>
    <property type="match status" value="1"/>
</dbReference>
<dbReference type="EMBL" id="JACFXV010000048">
    <property type="protein sequence ID" value="MBA5777222.1"/>
    <property type="molecule type" value="Genomic_DNA"/>
</dbReference>
<evidence type="ECO:0000256" key="1">
    <source>
        <dbReference type="ARBA" id="ARBA00022849"/>
    </source>
</evidence>
<dbReference type="AlphaFoldDB" id="A0A839AE84"/>
<evidence type="ECO:0000259" key="2">
    <source>
        <dbReference type="SMART" id="SM00226"/>
    </source>
</evidence>
<dbReference type="CDD" id="cd16345">
    <property type="entry name" value="LMWP_ArsC"/>
    <property type="match status" value="1"/>
</dbReference>